<protein>
    <submittedName>
        <fullName evidence="1">Uncharacterized protein</fullName>
    </submittedName>
</protein>
<dbReference type="EMBL" id="CSBK01000356">
    <property type="protein sequence ID" value="COX30101.1"/>
    <property type="molecule type" value="Genomic_DNA"/>
</dbReference>
<dbReference type="AlphaFoldDB" id="A0A916L966"/>
<name>A0A916L966_MYCTX</name>
<gene>
    <name evidence="1" type="ORF">ERS007739_01038</name>
</gene>
<accession>A0A916L966</accession>
<dbReference type="AntiFam" id="ANF00072">
    <property type="entry name" value="Shadow ORF (opposite TypA)"/>
</dbReference>
<dbReference type="Proteomes" id="UP000039021">
    <property type="component" value="Unassembled WGS sequence"/>
</dbReference>
<organism evidence="1 2">
    <name type="scientific">Mycobacterium tuberculosis</name>
    <dbReference type="NCBI Taxonomy" id="1773"/>
    <lineage>
        <taxon>Bacteria</taxon>
        <taxon>Bacillati</taxon>
        <taxon>Actinomycetota</taxon>
        <taxon>Actinomycetes</taxon>
        <taxon>Mycobacteriales</taxon>
        <taxon>Mycobacteriaceae</taxon>
        <taxon>Mycobacterium</taxon>
        <taxon>Mycobacterium tuberculosis complex</taxon>
    </lineage>
</organism>
<sequence length="63" mass="7177">MQVAVQRQVEVRQRLRLDALRGIDQQHRTLASLQRTRDFVGEVDMARGVDQMQHVVGLVDPPG</sequence>
<evidence type="ECO:0000313" key="1">
    <source>
        <dbReference type="EMBL" id="COX30101.1"/>
    </source>
</evidence>
<reference evidence="2" key="1">
    <citation type="submission" date="2015-03" db="EMBL/GenBank/DDBJ databases">
        <authorList>
            <consortium name="Pathogen Informatics"/>
        </authorList>
    </citation>
    <scope>NUCLEOTIDE SEQUENCE [LARGE SCALE GENOMIC DNA]</scope>
    <source>
        <strain evidence="2">N09902308</strain>
    </source>
</reference>
<comment type="caution">
    <text evidence="1">The sequence shown here is derived from an EMBL/GenBank/DDBJ whole genome shotgun (WGS) entry which is preliminary data.</text>
</comment>
<proteinExistence type="predicted"/>
<evidence type="ECO:0000313" key="2">
    <source>
        <dbReference type="Proteomes" id="UP000039021"/>
    </source>
</evidence>